<dbReference type="SMART" id="SM00530">
    <property type="entry name" value="HTH_XRE"/>
    <property type="match status" value="1"/>
</dbReference>
<dbReference type="Pfam" id="PF13424">
    <property type="entry name" value="TPR_12"/>
    <property type="match status" value="1"/>
</dbReference>
<dbReference type="PANTHER" id="PTHR47691:SF3">
    <property type="entry name" value="HTH-TYPE TRANSCRIPTIONAL REGULATOR RV0890C-RELATED"/>
    <property type="match status" value="1"/>
</dbReference>
<feature type="domain" description="HTH cro/C1-type" evidence="1">
    <location>
        <begin position="11"/>
        <end position="66"/>
    </location>
</feature>
<dbReference type="Pfam" id="PF13560">
    <property type="entry name" value="HTH_31"/>
    <property type="match status" value="1"/>
</dbReference>
<dbReference type="InterPro" id="IPR011990">
    <property type="entry name" value="TPR-like_helical_dom_sf"/>
</dbReference>
<reference evidence="3" key="1">
    <citation type="journal article" date="2019" name="Int. J. Syst. Evol. Microbiol.">
        <title>The Global Catalogue of Microorganisms (GCM) 10K type strain sequencing project: providing services to taxonomists for standard genome sequencing and annotation.</title>
        <authorList>
            <consortium name="The Broad Institute Genomics Platform"/>
            <consortium name="The Broad Institute Genome Sequencing Center for Infectious Disease"/>
            <person name="Wu L."/>
            <person name="Ma J."/>
        </authorList>
    </citation>
    <scope>NUCLEOTIDE SEQUENCE [LARGE SCALE GENOMIC DNA]</scope>
    <source>
        <strain evidence="3">JCM 10977</strain>
    </source>
</reference>
<dbReference type="Gene3D" id="1.25.40.10">
    <property type="entry name" value="Tetratricopeptide repeat domain"/>
    <property type="match status" value="1"/>
</dbReference>
<dbReference type="Proteomes" id="UP001500542">
    <property type="component" value="Unassembled WGS sequence"/>
</dbReference>
<dbReference type="PRINTS" id="PR00364">
    <property type="entry name" value="DISEASERSIST"/>
</dbReference>
<dbReference type="Pfam" id="PF13191">
    <property type="entry name" value="AAA_16"/>
    <property type="match status" value="1"/>
</dbReference>
<comment type="caution">
    <text evidence="2">The sequence shown here is derived from an EMBL/GenBank/DDBJ whole genome shotgun (WGS) entry which is preliminary data.</text>
</comment>
<dbReference type="InterPro" id="IPR001387">
    <property type="entry name" value="Cro/C1-type_HTH"/>
</dbReference>
<proteinExistence type="predicted"/>
<protein>
    <submittedName>
        <fullName evidence="2">XRE family transcriptional regulator</fullName>
    </submittedName>
</protein>
<keyword evidence="3" id="KW-1185">Reference proteome</keyword>
<dbReference type="InterPro" id="IPR010982">
    <property type="entry name" value="Lambda_DNA-bd_dom_sf"/>
</dbReference>
<dbReference type="RefSeq" id="WP_343969762.1">
    <property type="nucleotide sequence ID" value="NZ_BAAAHK010000007.1"/>
</dbReference>
<dbReference type="InterPro" id="IPR041664">
    <property type="entry name" value="AAA_16"/>
</dbReference>
<dbReference type="SUPFAM" id="SSF52540">
    <property type="entry name" value="P-loop containing nucleoside triphosphate hydrolases"/>
    <property type="match status" value="1"/>
</dbReference>
<dbReference type="InterPro" id="IPR027417">
    <property type="entry name" value="P-loop_NTPase"/>
</dbReference>
<evidence type="ECO:0000259" key="1">
    <source>
        <dbReference type="PROSITE" id="PS50943"/>
    </source>
</evidence>
<evidence type="ECO:0000313" key="2">
    <source>
        <dbReference type="EMBL" id="GAA0941007.1"/>
    </source>
</evidence>
<accession>A0ABN1QD58</accession>
<dbReference type="Gene3D" id="3.40.50.300">
    <property type="entry name" value="P-loop containing nucleotide triphosphate hydrolases"/>
    <property type="match status" value="1"/>
</dbReference>
<dbReference type="SUPFAM" id="SSF48452">
    <property type="entry name" value="TPR-like"/>
    <property type="match status" value="2"/>
</dbReference>
<dbReference type="PANTHER" id="PTHR47691">
    <property type="entry name" value="REGULATOR-RELATED"/>
    <property type="match status" value="1"/>
</dbReference>
<dbReference type="CDD" id="cd00093">
    <property type="entry name" value="HTH_XRE"/>
    <property type="match status" value="1"/>
</dbReference>
<dbReference type="SUPFAM" id="SSF47413">
    <property type="entry name" value="lambda repressor-like DNA-binding domains"/>
    <property type="match status" value="1"/>
</dbReference>
<dbReference type="PROSITE" id="PS50943">
    <property type="entry name" value="HTH_CROC1"/>
    <property type="match status" value="1"/>
</dbReference>
<dbReference type="Gene3D" id="1.10.260.40">
    <property type="entry name" value="lambda repressor-like DNA-binding domains"/>
    <property type="match status" value="1"/>
</dbReference>
<dbReference type="SMART" id="SM00028">
    <property type="entry name" value="TPR"/>
    <property type="match status" value="7"/>
</dbReference>
<name>A0ABN1QD58_9ACTN</name>
<dbReference type="EMBL" id="BAAAHK010000007">
    <property type="protein sequence ID" value="GAA0941007.1"/>
    <property type="molecule type" value="Genomic_DNA"/>
</dbReference>
<gene>
    <name evidence="2" type="ORF">GCM10009554_32210</name>
</gene>
<organism evidence="2 3">
    <name type="scientific">Kribbella koreensis</name>
    <dbReference type="NCBI Taxonomy" id="57909"/>
    <lineage>
        <taxon>Bacteria</taxon>
        <taxon>Bacillati</taxon>
        <taxon>Actinomycetota</taxon>
        <taxon>Actinomycetes</taxon>
        <taxon>Propionibacteriales</taxon>
        <taxon>Kribbellaceae</taxon>
        <taxon>Kribbella</taxon>
    </lineage>
</organism>
<evidence type="ECO:0000313" key="3">
    <source>
        <dbReference type="Proteomes" id="UP001500542"/>
    </source>
</evidence>
<sequence length="792" mass="84762">MNDRAEFGGLLRRYRRAANLTQAALAEAAGLSEQAIGLLERGIRRRPHRGTVLALTGAMGLDARATANLLSAAGGQEAGEAPARVAPERVPRQLPPDVGDFVGRSEELSLLTNALGASAHQAGTTVVALHGLAGVGKTTLAVHAAHLAADDFPGGQLYIDLQAYGPGAPLTASSALRVLLYSLGVRELAVPGDVEAATALYRSLLAGTRTLVVLDNGSDVDVLTHLLPGDAHCAVLVTGRRAMNLPSGCTNIELAPLDDADSLTMLSRIIGAERVGAEADAARTIVSTSHGLPLIVRLVGARLDRRQDWELAQVAQQLRSTGRQIDHLGVTAAVHSTVASSLEQLLSFPGGTERQAALAFDLLGLIDAAELSEEAVGALLDLPAQATEDVMAHLVDLHLVGSPRPGTYRLHDLLRTVAGERAGRNLAPEDRRLAIRRVLDLYVTQAWECLSLTHRESDRLWRARTPVGPVDPATLIARLAWFDSECSTILALVEQLAGDEFREPLLQLGFAFFGYLEIRARWPELRELTVSCRSLAVSAEDQAWLEYQLGIPDWEQGHFEAALDHFASAMTLFERLGAHRGVARTAFAVARTLERLERFDDAIPFAERALATGRAAGYRYGEGIGLLALGALLLRVGREAEAESFFGSAIELAVEAGDTRSAARREGIAGEAYASAGNHHRAISHFRSSLELHRSAPDPNGVVFVHRRMGTSLLATGNKEEAAETLDIALELAKEGSDRTEEAKILTQLGELQLVLDHPDAAREYLGAAASLFEDLGMPEAVDVRSRLASLV</sequence>
<dbReference type="InterPro" id="IPR019734">
    <property type="entry name" value="TPR_rpt"/>
</dbReference>